<keyword evidence="4" id="KW-1185">Reference proteome</keyword>
<dbReference type="AlphaFoldDB" id="A0A327KGA7"/>
<reference evidence="3 4" key="1">
    <citation type="submission" date="2017-07" db="EMBL/GenBank/DDBJ databases">
        <title>Draft Genome Sequences of Select Purple Nonsulfur Bacteria.</title>
        <authorList>
            <person name="Lasarre B."/>
            <person name="Mckinlay J.B."/>
        </authorList>
    </citation>
    <scope>NUCLEOTIDE SEQUENCE [LARGE SCALE GENOMIC DNA]</scope>
    <source>
        <strain evidence="3 4">DSM 11907</strain>
    </source>
</reference>
<dbReference type="Proteomes" id="UP000248863">
    <property type="component" value="Unassembled WGS sequence"/>
</dbReference>
<feature type="region of interest" description="Disordered" evidence="1">
    <location>
        <begin position="66"/>
        <end position="89"/>
    </location>
</feature>
<dbReference type="InterPro" id="IPR039052">
    <property type="entry name" value="Antitox_PemI-like"/>
</dbReference>
<dbReference type="PANTHER" id="PTHR40516">
    <property type="entry name" value="ANTITOXIN CHPS-RELATED"/>
    <property type="match status" value="1"/>
</dbReference>
<accession>A0A327KGA7</accession>
<organism evidence="3 4">
    <name type="scientific">Rhodoplanes elegans</name>
    <dbReference type="NCBI Taxonomy" id="29408"/>
    <lineage>
        <taxon>Bacteria</taxon>
        <taxon>Pseudomonadati</taxon>
        <taxon>Pseudomonadota</taxon>
        <taxon>Alphaproteobacteria</taxon>
        <taxon>Hyphomicrobiales</taxon>
        <taxon>Nitrobacteraceae</taxon>
        <taxon>Rhodoplanes</taxon>
    </lineage>
</organism>
<dbReference type="SMART" id="SM00966">
    <property type="entry name" value="SpoVT_AbrB"/>
    <property type="match status" value="1"/>
</dbReference>
<dbReference type="RefSeq" id="WP_111358367.1">
    <property type="nucleotide sequence ID" value="NZ_NHSK01000092.1"/>
</dbReference>
<comment type="caution">
    <text evidence="3">The sequence shown here is derived from an EMBL/GenBank/DDBJ whole genome shotgun (WGS) entry which is preliminary data.</text>
</comment>
<dbReference type="OrthoDB" id="9795766at2"/>
<dbReference type="GO" id="GO:0003677">
    <property type="term" value="F:DNA binding"/>
    <property type="evidence" value="ECO:0007669"/>
    <property type="project" value="InterPro"/>
</dbReference>
<name>A0A327KGA7_9BRAD</name>
<evidence type="ECO:0000313" key="3">
    <source>
        <dbReference type="EMBL" id="RAI36693.1"/>
    </source>
</evidence>
<gene>
    <name evidence="3" type="ORF">CH338_17240</name>
</gene>
<dbReference type="GO" id="GO:0097351">
    <property type="term" value="F:toxin sequestering activity"/>
    <property type="evidence" value="ECO:0007669"/>
    <property type="project" value="InterPro"/>
</dbReference>
<protein>
    <submittedName>
        <fullName evidence="3">MazF family transcriptional regulator</fullName>
    </submittedName>
</protein>
<evidence type="ECO:0000313" key="4">
    <source>
        <dbReference type="Proteomes" id="UP000248863"/>
    </source>
</evidence>
<dbReference type="Pfam" id="PF04014">
    <property type="entry name" value="MazE_antitoxin"/>
    <property type="match status" value="1"/>
</dbReference>
<evidence type="ECO:0000259" key="2">
    <source>
        <dbReference type="SMART" id="SM00966"/>
    </source>
</evidence>
<proteinExistence type="predicted"/>
<sequence>MKVKVSKWGNSLGVRLPKAAAEAAGLTEGSEVDVVVEGRELRLKPATTRVGYTRYRLADLVAEAKRLGPENEPPTVDWGPDRGEEILPEDEYSRGEITFEDLTRNNAPRKR</sequence>
<dbReference type="PANTHER" id="PTHR40516:SF1">
    <property type="entry name" value="ANTITOXIN CHPS-RELATED"/>
    <property type="match status" value="1"/>
</dbReference>
<dbReference type="SUPFAM" id="SSF89447">
    <property type="entry name" value="AbrB/MazE/MraZ-like"/>
    <property type="match status" value="1"/>
</dbReference>
<evidence type="ECO:0000256" key="1">
    <source>
        <dbReference type="SAM" id="MobiDB-lite"/>
    </source>
</evidence>
<dbReference type="InterPro" id="IPR007159">
    <property type="entry name" value="SpoVT-AbrB_dom"/>
</dbReference>
<feature type="domain" description="SpoVT-AbrB" evidence="2">
    <location>
        <begin position="6"/>
        <end position="51"/>
    </location>
</feature>
<dbReference type="InterPro" id="IPR037914">
    <property type="entry name" value="SpoVT-AbrB_sf"/>
</dbReference>
<dbReference type="Gene3D" id="2.10.260.10">
    <property type="match status" value="1"/>
</dbReference>
<dbReference type="EMBL" id="NPEU01000209">
    <property type="protein sequence ID" value="RAI36693.1"/>
    <property type="molecule type" value="Genomic_DNA"/>
</dbReference>